<keyword evidence="9" id="KW-1185">Reference proteome</keyword>
<evidence type="ECO:0000256" key="2">
    <source>
        <dbReference type="ARBA" id="ARBA00022448"/>
    </source>
</evidence>
<feature type="transmembrane region" description="Helical" evidence="6">
    <location>
        <begin position="423"/>
        <end position="444"/>
    </location>
</feature>
<dbReference type="GO" id="GO:0016020">
    <property type="term" value="C:membrane"/>
    <property type="evidence" value="ECO:0007669"/>
    <property type="project" value="UniProtKB-SubCell"/>
</dbReference>
<feature type="transmembrane region" description="Helical" evidence="6">
    <location>
        <begin position="361"/>
        <end position="384"/>
    </location>
</feature>
<feature type="transmembrane region" description="Helical" evidence="6">
    <location>
        <begin position="68"/>
        <end position="86"/>
    </location>
</feature>
<evidence type="ECO:0000313" key="9">
    <source>
        <dbReference type="Proteomes" id="UP001309876"/>
    </source>
</evidence>
<dbReference type="Proteomes" id="UP001309876">
    <property type="component" value="Unassembled WGS sequence"/>
</dbReference>
<feature type="domain" description="Major facilitator superfamily (MFS) profile" evidence="7">
    <location>
        <begin position="68"/>
        <end position="481"/>
    </location>
</feature>
<feature type="transmembrane region" description="Helical" evidence="6">
    <location>
        <begin position="194"/>
        <end position="215"/>
    </location>
</feature>
<evidence type="ECO:0000313" key="8">
    <source>
        <dbReference type="EMBL" id="KAK5091452.1"/>
    </source>
</evidence>
<feature type="transmembrane region" description="Helical" evidence="6">
    <location>
        <begin position="106"/>
        <end position="127"/>
    </location>
</feature>
<reference evidence="8 9" key="1">
    <citation type="submission" date="2023-08" db="EMBL/GenBank/DDBJ databases">
        <title>Black Yeasts Isolated from many extreme environments.</title>
        <authorList>
            <person name="Coleine C."/>
            <person name="Stajich J.E."/>
            <person name="Selbmann L."/>
        </authorList>
    </citation>
    <scope>NUCLEOTIDE SEQUENCE [LARGE SCALE GENOMIC DNA]</scope>
    <source>
        <strain evidence="8 9">CCFEE 5910</strain>
    </source>
</reference>
<dbReference type="Gene3D" id="1.20.1250.20">
    <property type="entry name" value="MFS general substrate transporter like domains"/>
    <property type="match status" value="2"/>
</dbReference>
<comment type="subcellular location">
    <subcellularLocation>
        <location evidence="1">Membrane</location>
        <topology evidence="1">Multi-pass membrane protein</topology>
    </subcellularLocation>
</comment>
<feature type="transmembrane region" description="Helical" evidence="6">
    <location>
        <begin position="450"/>
        <end position="476"/>
    </location>
</feature>
<evidence type="ECO:0000256" key="5">
    <source>
        <dbReference type="ARBA" id="ARBA00023136"/>
    </source>
</evidence>
<feature type="transmembrane region" description="Helical" evidence="6">
    <location>
        <begin position="134"/>
        <end position="158"/>
    </location>
</feature>
<gene>
    <name evidence="8" type="ORF">LTR05_001635</name>
</gene>
<dbReference type="AlphaFoldDB" id="A0AAN7YAI0"/>
<evidence type="ECO:0000256" key="1">
    <source>
        <dbReference type="ARBA" id="ARBA00004141"/>
    </source>
</evidence>
<feature type="transmembrane region" description="Helical" evidence="6">
    <location>
        <begin position="227"/>
        <end position="249"/>
    </location>
</feature>
<organism evidence="8 9">
    <name type="scientific">Lithohypha guttulata</name>
    <dbReference type="NCBI Taxonomy" id="1690604"/>
    <lineage>
        <taxon>Eukaryota</taxon>
        <taxon>Fungi</taxon>
        <taxon>Dikarya</taxon>
        <taxon>Ascomycota</taxon>
        <taxon>Pezizomycotina</taxon>
        <taxon>Eurotiomycetes</taxon>
        <taxon>Chaetothyriomycetidae</taxon>
        <taxon>Chaetothyriales</taxon>
        <taxon>Trichomeriaceae</taxon>
        <taxon>Lithohypha</taxon>
    </lineage>
</organism>
<dbReference type="InterPro" id="IPR020846">
    <property type="entry name" value="MFS_dom"/>
</dbReference>
<dbReference type="PANTHER" id="PTHR43791">
    <property type="entry name" value="PERMEASE-RELATED"/>
    <property type="match status" value="1"/>
</dbReference>
<keyword evidence="3 6" id="KW-0812">Transmembrane</keyword>
<dbReference type="InterPro" id="IPR011701">
    <property type="entry name" value="MFS"/>
</dbReference>
<name>A0AAN7YAI0_9EURO</name>
<feature type="transmembrane region" description="Helical" evidence="6">
    <location>
        <begin position="295"/>
        <end position="314"/>
    </location>
</feature>
<evidence type="ECO:0000259" key="7">
    <source>
        <dbReference type="PROSITE" id="PS50850"/>
    </source>
</evidence>
<dbReference type="PROSITE" id="PS50850">
    <property type="entry name" value="MFS"/>
    <property type="match status" value="1"/>
</dbReference>
<comment type="caution">
    <text evidence="8">The sequence shown here is derived from an EMBL/GenBank/DDBJ whole genome shotgun (WGS) entry which is preliminary data.</text>
</comment>
<feature type="transmembrane region" description="Helical" evidence="6">
    <location>
        <begin position="334"/>
        <end position="354"/>
    </location>
</feature>
<dbReference type="InterPro" id="IPR036259">
    <property type="entry name" value="MFS_trans_sf"/>
</dbReference>
<feature type="transmembrane region" description="Helical" evidence="6">
    <location>
        <begin position="164"/>
        <end position="182"/>
    </location>
</feature>
<dbReference type="GO" id="GO:0022857">
    <property type="term" value="F:transmembrane transporter activity"/>
    <property type="evidence" value="ECO:0007669"/>
    <property type="project" value="InterPro"/>
</dbReference>
<dbReference type="FunFam" id="1.20.1250.20:FF:000034">
    <property type="entry name" value="MFS general substrate transporter"/>
    <property type="match status" value="1"/>
</dbReference>
<keyword evidence="2" id="KW-0813">Transport</keyword>
<keyword evidence="5 6" id="KW-0472">Membrane</keyword>
<dbReference type="Pfam" id="PF07690">
    <property type="entry name" value="MFS_1"/>
    <property type="match status" value="1"/>
</dbReference>
<accession>A0AAN7YAI0</accession>
<dbReference type="FunFam" id="1.20.1250.20:FF:000068">
    <property type="entry name" value="MFS general substrate transporter"/>
    <property type="match status" value="1"/>
</dbReference>
<protein>
    <recommendedName>
        <fullName evidence="7">Major facilitator superfamily (MFS) profile domain-containing protein</fullName>
    </recommendedName>
</protein>
<dbReference type="EMBL" id="JAVRRJ010000001">
    <property type="protein sequence ID" value="KAK5091452.1"/>
    <property type="molecule type" value="Genomic_DNA"/>
</dbReference>
<evidence type="ECO:0000256" key="3">
    <source>
        <dbReference type="ARBA" id="ARBA00022692"/>
    </source>
</evidence>
<sequence length="513" mass="57200">MDHPTSIDNKSSLSTEAHAGTFEKTQLAANTNKEDVFYKGVLDDAGVEAAGIDPVAEKKLLRKIDLHLIPILWLLFLCAFIDRINIGNARIQGLERSLNMQGSDYNIALFTFFITYILFEVPSNILLKKIRPSIFLSSIIAIWGVITIGMGCTGSFAGLVICRLLIGFFEAGFFPGCIYLISMYYKRHELQWRVNLFFSASIIAGAFSGLLAYAIAHMDGVAGYAGWRWIFILEGLATVLIAAASYFVIPDWPHNAKFLTNEDRSMLSRRLALDVERATMNHWDKHTAKRCFADIKIWIGTFMYMGIVQTGYATSFFTPTILRQLGWTSIRAQVMSIPIFIVATVVALVTAYFTDRMKHRFSFIIAGCCIATIGYAILLSMLSVPVGARYFALYLITSGGYMAQPVTLVWLSNNVSGHYKRGVSSAMQVGLGNIGGIVASNIYLPKQAPTYHLGFGMGLGFLWMCVLCAVVFLLYLKRENKLREAGKRNDRLLLAPEVQDNLGDDHPSFRFSY</sequence>
<feature type="transmembrane region" description="Helical" evidence="6">
    <location>
        <begin position="390"/>
        <end position="411"/>
    </location>
</feature>
<evidence type="ECO:0000256" key="4">
    <source>
        <dbReference type="ARBA" id="ARBA00022989"/>
    </source>
</evidence>
<keyword evidence="4 6" id="KW-1133">Transmembrane helix</keyword>
<dbReference type="PANTHER" id="PTHR43791:SF52">
    <property type="entry name" value="TRANSPORTER, PUTATIVE (AFU_ORTHOLOGUE AFUA_1G11820)-RELATED"/>
    <property type="match status" value="1"/>
</dbReference>
<evidence type="ECO:0000256" key="6">
    <source>
        <dbReference type="SAM" id="Phobius"/>
    </source>
</evidence>
<dbReference type="SUPFAM" id="SSF103473">
    <property type="entry name" value="MFS general substrate transporter"/>
    <property type="match status" value="1"/>
</dbReference>
<proteinExistence type="predicted"/>